<keyword evidence="1" id="KW-0472">Membrane</keyword>
<dbReference type="Proteomes" id="UP000290189">
    <property type="component" value="Unassembled WGS sequence"/>
</dbReference>
<organism evidence="2 3">
    <name type="scientific">Plasmodiophora brassicae</name>
    <name type="common">Clubroot disease agent</name>
    <dbReference type="NCBI Taxonomy" id="37360"/>
    <lineage>
        <taxon>Eukaryota</taxon>
        <taxon>Sar</taxon>
        <taxon>Rhizaria</taxon>
        <taxon>Endomyxa</taxon>
        <taxon>Phytomyxea</taxon>
        <taxon>Plasmodiophorida</taxon>
        <taxon>Plasmodiophoridae</taxon>
        <taxon>Plasmodiophora</taxon>
    </lineage>
</organism>
<dbReference type="EMBL" id="OVEO01000013">
    <property type="protein sequence ID" value="SPR00023.1"/>
    <property type="molecule type" value="Genomic_DNA"/>
</dbReference>
<keyword evidence="2" id="KW-0496">Mitochondrion</keyword>
<feature type="transmembrane region" description="Helical" evidence="1">
    <location>
        <begin position="25"/>
        <end position="46"/>
    </location>
</feature>
<evidence type="ECO:0000313" key="2">
    <source>
        <dbReference type="EMBL" id="SPR00023.1"/>
    </source>
</evidence>
<sequence>MAGACLAVERSLPRLSTMNSVNARYAYLATLLLFGHVTISHAYTLLLDGPRKPTVSTQTAVAAPVAFDPSVVNSTQYTYMFYVHPNADNGNYLDTPTTPPLNIFSIYHKPSSSGKGQQTLSVYMNPDGSITAKSFGGASSVTTQGKCENIAHDDWSGIAVRRDPVWNVLDVFVMPGICRAIDERSDDDDNDDFCKTLHMVETSVAAPQTPLPYFDHWTFAETCAAPAPSDVPSVARLTYSSTVCGSACICKRMLREAYALCSFSYSS</sequence>
<protein>
    <submittedName>
        <fullName evidence="2">Uncharacterized protein</fullName>
    </submittedName>
</protein>
<accession>A0A3P3YIJ3</accession>
<keyword evidence="1" id="KW-0812">Transmembrane</keyword>
<keyword evidence="1" id="KW-1133">Transmembrane helix</keyword>
<evidence type="ECO:0000256" key="1">
    <source>
        <dbReference type="SAM" id="Phobius"/>
    </source>
</evidence>
<gene>
    <name evidence="2" type="ORF">PLBR_LOCUS7238</name>
</gene>
<reference evidence="2 3" key="1">
    <citation type="submission" date="2018-03" db="EMBL/GenBank/DDBJ databases">
        <authorList>
            <person name="Fogelqvist J."/>
        </authorList>
    </citation>
    <scope>NUCLEOTIDE SEQUENCE [LARGE SCALE GENOMIC DNA]</scope>
</reference>
<evidence type="ECO:0000313" key="3">
    <source>
        <dbReference type="Proteomes" id="UP000290189"/>
    </source>
</evidence>
<dbReference type="AlphaFoldDB" id="A0A3P3YIJ3"/>
<name>A0A3P3YIJ3_PLABS</name>
<geneLocation type="mitochondrion" evidence="2"/>
<proteinExistence type="predicted"/>